<evidence type="ECO:0000313" key="3">
    <source>
        <dbReference type="Proteomes" id="UP000053660"/>
    </source>
</evidence>
<gene>
    <name evidence="2" type="ORF">OESDEN_17102</name>
</gene>
<keyword evidence="3" id="KW-1185">Reference proteome</keyword>
<evidence type="ECO:0000256" key="1">
    <source>
        <dbReference type="SAM" id="MobiDB-lite"/>
    </source>
</evidence>
<feature type="non-terminal residue" evidence="2">
    <location>
        <position position="92"/>
    </location>
</feature>
<sequence>MSTSAKAVQKNINQLLIDTINQAERVLLNLPRDGDHVEVITSSSRDYATNKRLYGDTGKTTYDVVADKVSRTSSQKSFKASPRTEPSSSFIK</sequence>
<dbReference type="AlphaFoldDB" id="A0A0B1SH50"/>
<accession>A0A0B1SH50</accession>
<dbReference type="OrthoDB" id="5824545at2759"/>
<feature type="compositionally biased region" description="Polar residues" evidence="1">
    <location>
        <begin position="71"/>
        <end position="92"/>
    </location>
</feature>
<name>A0A0B1SH50_OESDE</name>
<dbReference type="EMBL" id="KN574603">
    <property type="protein sequence ID" value="KHJ83201.1"/>
    <property type="molecule type" value="Genomic_DNA"/>
</dbReference>
<protein>
    <submittedName>
        <fullName evidence="2">Uncharacterized protein</fullName>
    </submittedName>
</protein>
<reference evidence="2 3" key="1">
    <citation type="submission" date="2014-03" db="EMBL/GenBank/DDBJ databases">
        <title>Draft genome of the hookworm Oesophagostomum dentatum.</title>
        <authorList>
            <person name="Mitreva M."/>
        </authorList>
    </citation>
    <scope>NUCLEOTIDE SEQUENCE [LARGE SCALE GENOMIC DNA]</scope>
    <source>
        <strain evidence="2 3">OD-Hann</strain>
    </source>
</reference>
<dbReference type="Proteomes" id="UP000053660">
    <property type="component" value="Unassembled WGS sequence"/>
</dbReference>
<feature type="region of interest" description="Disordered" evidence="1">
    <location>
        <begin position="70"/>
        <end position="92"/>
    </location>
</feature>
<organism evidence="2 3">
    <name type="scientific">Oesophagostomum dentatum</name>
    <name type="common">Nodular worm</name>
    <dbReference type="NCBI Taxonomy" id="61180"/>
    <lineage>
        <taxon>Eukaryota</taxon>
        <taxon>Metazoa</taxon>
        <taxon>Ecdysozoa</taxon>
        <taxon>Nematoda</taxon>
        <taxon>Chromadorea</taxon>
        <taxon>Rhabditida</taxon>
        <taxon>Rhabditina</taxon>
        <taxon>Rhabditomorpha</taxon>
        <taxon>Strongyloidea</taxon>
        <taxon>Strongylidae</taxon>
        <taxon>Oesophagostomum</taxon>
    </lineage>
</organism>
<proteinExistence type="predicted"/>
<evidence type="ECO:0000313" key="2">
    <source>
        <dbReference type="EMBL" id="KHJ83201.1"/>
    </source>
</evidence>